<dbReference type="Pfam" id="PF01195">
    <property type="entry name" value="Pept_tRNA_hydro"/>
    <property type="match status" value="1"/>
</dbReference>
<accession>A0A451G524</accession>
<evidence type="ECO:0000256" key="5">
    <source>
        <dbReference type="ARBA" id="ARBA00038063"/>
    </source>
</evidence>
<evidence type="ECO:0000256" key="1">
    <source>
        <dbReference type="ARBA" id="ARBA00013260"/>
    </source>
</evidence>
<comment type="function">
    <text evidence="7">Hydrolyzes ribosome-free peptidyl-tRNAs (with 1 or more amino acids incorporated), which drop off the ribosome during protein synthesis, or as a result of ribosome stalling.</text>
</comment>
<feature type="site" description="Discriminates between blocked and unblocked aminoacyl-tRNA" evidence="7">
    <location>
        <position position="12"/>
    </location>
</feature>
<dbReference type="GO" id="GO:0000049">
    <property type="term" value="F:tRNA binding"/>
    <property type="evidence" value="ECO:0007669"/>
    <property type="project" value="UniProtKB-UniRule"/>
</dbReference>
<sequence>MSSVKLIVGLGNPGQQYVQTRHNAGFWFVEDVARQYGVQFRPETKFLGEAARVQSSGFDVWLLKPMTYMNRSGQSIQALAKFYKIAPEEILVVHDELDLEPGVARLKKGGGHGGHNGLRDTIAALGTKEFQRLRLGIGHPGDSKQVVDYVLKAPSKSEQAAIETAIDEAGRVLPEVLGGEMEKAMNRLHTAT</sequence>
<comment type="catalytic activity">
    <reaction evidence="7 8">
        <text>an N-acyl-L-alpha-aminoacyl-tRNA + H2O = an N-acyl-L-amino acid + a tRNA + H(+)</text>
        <dbReference type="Rhea" id="RHEA:54448"/>
        <dbReference type="Rhea" id="RHEA-COMP:10123"/>
        <dbReference type="Rhea" id="RHEA-COMP:13883"/>
        <dbReference type="ChEBI" id="CHEBI:15377"/>
        <dbReference type="ChEBI" id="CHEBI:15378"/>
        <dbReference type="ChEBI" id="CHEBI:59874"/>
        <dbReference type="ChEBI" id="CHEBI:78442"/>
        <dbReference type="ChEBI" id="CHEBI:138191"/>
        <dbReference type="EC" id="3.1.1.29"/>
    </reaction>
</comment>
<evidence type="ECO:0000256" key="4">
    <source>
        <dbReference type="ARBA" id="ARBA00022884"/>
    </source>
</evidence>
<dbReference type="CDD" id="cd00462">
    <property type="entry name" value="PTH"/>
    <property type="match status" value="1"/>
</dbReference>
<dbReference type="Gene3D" id="3.40.50.1470">
    <property type="entry name" value="Peptidyl-tRNA hydrolase"/>
    <property type="match status" value="1"/>
</dbReference>
<dbReference type="PANTHER" id="PTHR17224">
    <property type="entry name" value="PEPTIDYL-TRNA HYDROLASE"/>
    <property type="match status" value="1"/>
</dbReference>
<protein>
    <recommendedName>
        <fullName evidence="6 7">Peptidyl-tRNA hydrolase</fullName>
        <shortName evidence="7">Pth</shortName>
        <ecNumber evidence="1 7">3.1.1.29</ecNumber>
    </recommendedName>
</protein>
<feature type="site" description="Stabilizes the basic form of H active site to accept a proton" evidence="7">
    <location>
        <position position="95"/>
    </location>
</feature>
<feature type="binding site" evidence="7">
    <location>
        <position position="116"/>
    </location>
    <ligand>
        <name>tRNA</name>
        <dbReference type="ChEBI" id="CHEBI:17843"/>
    </ligand>
</feature>
<dbReference type="GO" id="GO:0005737">
    <property type="term" value="C:cytoplasm"/>
    <property type="evidence" value="ECO:0007669"/>
    <property type="project" value="UniProtKB-SubCell"/>
</dbReference>
<name>A0A451G524_9GAMM</name>
<keyword evidence="3 7" id="KW-0378">Hydrolase</keyword>
<evidence type="ECO:0000256" key="2">
    <source>
        <dbReference type="ARBA" id="ARBA00022555"/>
    </source>
</evidence>
<evidence type="ECO:0000256" key="9">
    <source>
        <dbReference type="RuleBase" id="RU004320"/>
    </source>
</evidence>
<dbReference type="Proteomes" id="UP000285478">
    <property type="component" value="Chromosome"/>
</dbReference>
<dbReference type="KEGG" id="htr:EPV75_02390"/>
<dbReference type="PROSITE" id="PS01196">
    <property type="entry name" value="PEPT_TRNA_HYDROL_2"/>
    <property type="match status" value="1"/>
</dbReference>
<dbReference type="PROSITE" id="PS01195">
    <property type="entry name" value="PEPT_TRNA_HYDROL_1"/>
    <property type="match status" value="1"/>
</dbReference>
<evidence type="ECO:0000256" key="7">
    <source>
        <dbReference type="HAMAP-Rule" id="MF_00083"/>
    </source>
</evidence>
<dbReference type="HAMAP" id="MF_00083">
    <property type="entry name" value="Pept_tRNA_hydro_bact"/>
    <property type="match status" value="1"/>
</dbReference>
<keyword evidence="2 7" id="KW-0820">tRNA-binding</keyword>
<dbReference type="InterPro" id="IPR036416">
    <property type="entry name" value="Pept_tRNA_hydro_sf"/>
</dbReference>
<dbReference type="EC" id="3.1.1.29" evidence="1 7"/>
<dbReference type="RefSeq" id="WP_128384323.1">
    <property type="nucleotide sequence ID" value="NZ_CP035033.1"/>
</dbReference>
<evidence type="ECO:0000256" key="6">
    <source>
        <dbReference type="ARBA" id="ARBA00050038"/>
    </source>
</evidence>
<feature type="binding site" evidence="7">
    <location>
        <position position="68"/>
    </location>
    <ligand>
        <name>tRNA</name>
        <dbReference type="ChEBI" id="CHEBI:17843"/>
    </ligand>
</feature>
<keyword evidence="7" id="KW-0963">Cytoplasm</keyword>
<evidence type="ECO:0000313" key="10">
    <source>
        <dbReference type="EMBL" id="QAB14595.1"/>
    </source>
</evidence>
<feature type="binding site" evidence="7">
    <location>
        <position position="70"/>
    </location>
    <ligand>
        <name>tRNA</name>
        <dbReference type="ChEBI" id="CHEBI:17843"/>
    </ligand>
</feature>
<evidence type="ECO:0000313" key="11">
    <source>
        <dbReference type="Proteomes" id="UP000285478"/>
    </source>
</evidence>
<comment type="subcellular location">
    <subcellularLocation>
        <location evidence="7">Cytoplasm</location>
    </subcellularLocation>
</comment>
<dbReference type="NCBIfam" id="TIGR00447">
    <property type="entry name" value="pth"/>
    <property type="match status" value="1"/>
</dbReference>
<feature type="active site" description="Proton acceptor" evidence="7">
    <location>
        <position position="22"/>
    </location>
</feature>
<dbReference type="GO" id="GO:0004045">
    <property type="term" value="F:peptidyl-tRNA hydrolase activity"/>
    <property type="evidence" value="ECO:0007669"/>
    <property type="project" value="UniProtKB-UniRule"/>
</dbReference>
<evidence type="ECO:0000256" key="3">
    <source>
        <dbReference type="ARBA" id="ARBA00022801"/>
    </source>
</evidence>
<comment type="subunit">
    <text evidence="7">Monomer.</text>
</comment>
<dbReference type="InterPro" id="IPR018171">
    <property type="entry name" value="Pept_tRNA_hydro_CS"/>
</dbReference>
<comment type="function">
    <text evidence="7">Catalyzes the release of premature peptidyl moieties from peptidyl-tRNA molecules trapped in stalled 50S ribosomal subunits, and thus maintains levels of free tRNAs and 50S ribosomes.</text>
</comment>
<proteinExistence type="inferred from homology"/>
<keyword evidence="4 7" id="KW-0694">RNA-binding</keyword>
<evidence type="ECO:0000256" key="8">
    <source>
        <dbReference type="RuleBase" id="RU000673"/>
    </source>
</evidence>
<dbReference type="GO" id="GO:0072344">
    <property type="term" value="P:rescue of stalled ribosome"/>
    <property type="evidence" value="ECO:0007669"/>
    <property type="project" value="UniProtKB-UniRule"/>
</dbReference>
<dbReference type="GO" id="GO:0006515">
    <property type="term" value="P:protein quality control for misfolded or incompletely synthesized proteins"/>
    <property type="evidence" value="ECO:0007669"/>
    <property type="project" value="UniProtKB-UniRule"/>
</dbReference>
<dbReference type="PANTHER" id="PTHR17224:SF1">
    <property type="entry name" value="PEPTIDYL-TRNA HYDROLASE"/>
    <property type="match status" value="1"/>
</dbReference>
<keyword evidence="11" id="KW-1185">Reference proteome</keyword>
<dbReference type="InterPro" id="IPR001328">
    <property type="entry name" value="Pept_tRNA_hydro"/>
</dbReference>
<organism evidence="10 11">
    <name type="scientific">Hydrogenovibrio thermophilus</name>
    <dbReference type="NCBI Taxonomy" id="265883"/>
    <lineage>
        <taxon>Bacteria</taxon>
        <taxon>Pseudomonadati</taxon>
        <taxon>Pseudomonadota</taxon>
        <taxon>Gammaproteobacteria</taxon>
        <taxon>Thiotrichales</taxon>
        <taxon>Piscirickettsiaceae</taxon>
        <taxon>Hydrogenovibrio</taxon>
    </lineage>
</organism>
<dbReference type="EMBL" id="CP035033">
    <property type="protein sequence ID" value="QAB14595.1"/>
    <property type="molecule type" value="Genomic_DNA"/>
</dbReference>
<comment type="similarity">
    <text evidence="5 7 9">Belongs to the PTH family.</text>
</comment>
<dbReference type="SUPFAM" id="SSF53178">
    <property type="entry name" value="Peptidyl-tRNA hydrolase-like"/>
    <property type="match status" value="1"/>
</dbReference>
<gene>
    <name evidence="7" type="primary">pth</name>
    <name evidence="10" type="ORF">EPV75_02390</name>
</gene>
<feature type="binding site" evidence="7">
    <location>
        <position position="17"/>
    </location>
    <ligand>
        <name>tRNA</name>
        <dbReference type="ChEBI" id="CHEBI:17843"/>
    </ligand>
</feature>
<dbReference type="FunFam" id="3.40.50.1470:FF:000001">
    <property type="entry name" value="Peptidyl-tRNA hydrolase"/>
    <property type="match status" value="1"/>
</dbReference>
<dbReference type="AlphaFoldDB" id="A0A451G524"/>
<reference evidence="10 11" key="1">
    <citation type="journal article" date="2018" name="Environ. Microbiol.">
        <title>Genomes of ubiquitous marine and hypersaline Hydrogenovibrio, Thiomicrorhabdus and Thiomicrospira spp. encode a diversity of mechanisms to sustain chemolithoautotrophy in heterogeneous environments.</title>
        <authorList>
            <person name="Scott K.M."/>
            <person name="Williams J."/>
            <person name="Porter C.M.B."/>
            <person name="Russel S."/>
            <person name="Harmer T.L."/>
            <person name="Paul J.H."/>
            <person name="Antonen K.M."/>
            <person name="Bridges M.K."/>
            <person name="Camper G.J."/>
            <person name="Campla C.K."/>
            <person name="Casella L.G."/>
            <person name="Chase E."/>
            <person name="Conrad J.W."/>
            <person name="Cruz M.C."/>
            <person name="Dunlap D.S."/>
            <person name="Duran L."/>
            <person name="Fahsbender E.M."/>
            <person name="Goldsmith D.B."/>
            <person name="Keeley R.F."/>
            <person name="Kondoff M.R."/>
            <person name="Kussy B.I."/>
            <person name="Lane M.K."/>
            <person name="Lawler S."/>
            <person name="Leigh B.A."/>
            <person name="Lewis C."/>
            <person name="Lostal L.M."/>
            <person name="Marking D."/>
            <person name="Mancera P.A."/>
            <person name="McClenthan E.C."/>
            <person name="McIntyre E.A."/>
            <person name="Mine J.A."/>
            <person name="Modi S."/>
            <person name="Moore B.D."/>
            <person name="Morgan W.A."/>
            <person name="Nelson K.M."/>
            <person name="Nguyen K.N."/>
            <person name="Ogburn N."/>
            <person name="Parrino D.G."/>
            <person name="Pedapudi A.D."/>
            <person name="Pelham R.P."/>
            <person name="Preece A.M."/>
            <person name="Rampersad E.A."/>
            <person name="Richardson J.C."/>
            <person name="Rodgers C.M."/>
            <person name="Schaffer B.L."/>
            <person name="Sheridan N.E."/>
            <person name="Solone M.R."/>
            <person name="Staley Z.R."/>
            <person name="Tabuchi M."/>
            <person name="Waide R.J."/>
            <person name="Wanjugi P.W."/>
            <person name="Young S."/>
            <person name="Clum A."/>
            <person name="Daum C."/>
            <person name="Huntemann M."/>
            <person name="Ivanova N."/>
            <person name="Kyrpides N."/>
            <person name="Mikhailova N."/>
            <person name="Palaniappan K."/>
            <person name="Pillay M."/>
            <person name="Reddy T.B.K."/>
            <person name="Shapiro N."/>
            <person name="Stamatis D."/>
            <person name="Varghese N."/>
            <person name="Woyke T."/>
            <person name="Boden R."/>
            <person name="Freyermuth S.K."/>
            <person name="Kerfeld C.A."/>
        </authorList>
    </citation>
    <scope>NUCLEOTIDE SEQUENCE [LARGE SCALE GENOMIC DNA]</scope>
    <source>
        <strain evidence="10 11">JR-2</strain>
    </source>
</reference>